<comment type="subcellular location">
    <subcellularLocation>
        <location evidence="15">Cell outer membrane</location>
        <topology evidence="15">Multi-pass membrane protein</topology>
    </subcellularLocation>
    <text evidence="15">One of the very few enzymes located there.</text>
</comment>
<dbReference type="PANTHER" id="PTHR40457">
    <property type="entry name" value="PHOSPHOLIPASE A1"/>
    <property type="match status" value="1"/>
</dbReference>
<comment type="caution">
    <text evidence="16">The sequence shown here is derived from an EMBL/GenBank/DDBJ whole genome shotgun (WGS) entry which is preliminary data.</text>
</comment>
<evidence type="ECO:0000256" key="11">
    <source>
        <dbReference type="ARBA" id="ARBA00022963"/>
    </source>
</evidence>
<keyword evidence="8 15" id="KW-0732">Signal</keyword>
<accession>A0ABT5KK17</accession>
<evidence type="ECO:0000256" key="7">
    <source>
        <dbReference type="ARBA" id="ARBA00022723"/>
    </source>
</evidence>
<keyword evidence="17" id="KW-1185">Reference proteome</keyword>
<evidence type="ECO:0000256" key="14">
    <source>
        <dbReference type="ARBA" id="ARBA00023237"/>
    </source>
</evidence>
<comment type="function">
    <text evidence="15">Hydrolysis of phosphatidylcholine with phospholipase A2 (EC 3.1.1.4) and phospholipase A1 (EC 3.1.1.32) activities.</text>
</comment>
<comment type="subunit">
    <text evidence="4 15">Homodimer; dimerization is reversible, and the dimeric form is the active one.</text>
</comment>
<keyword evidence="14 15" id="KW-0998">Cell outer membrane</keyword>
<evidence type="ECO:0000256" key="3">
    <source>
        <dbReference type="ARBA" id="ARBA00010525"/>
    </source>
</evidence>
<keyword evidence="10 15" id="KW-0106">Calcium</keyword>
<organism evidence="16 17">
    <name type="scientific">Roseateles albus</name>
    <dbReference type="NCBI Taxonomy" id="2987525"/>
    <lineage>
        <taxon>Bacteria</taxon>
        <taxon>Pseudomonadati</taxon>
        <taxon>Pseudomonadota</taxon>
        <taxon>Betaproteobacteria</taxon>
        <taxon>Burkholderiales</taxon>
        <taxon>Sphaerotilaceae</taxon>
        <taxon>Roseateles</taxon>
    </lineage>
</organism>
<evidence type="ECO:0000256" key="6">
    <source>
        <dbReference type="ARBA" id="ARBA00022692"/>
    </source>
</evidence>
<dbReference type="EMBL" id="JAQQXT010000019">
    <property type="protein sequence ID" value="MDC8774277.1"/>
    <property type="molecule type" value="Genomic_DNA"/>
</dbReference>
<evidence type="ECO:0000256" key="9">
    <source>
        <dbReference type="ARBA" id="ARBA00022801"/>
    </source>
</evidence>
<evidence type="ECO:0000256" key="1">
    <source>
        <dbReference type="ARBA" id="ARBA00000111"/>
    </source>
</evidence>
<feature type="signal peptide" evidence="15">
    <location>
        <begin position="1"/>
        <end position="21"/>
    </location>
</feature>
<keyword evidence="13" id="KW-0472">Membrane</keyword>
<dbReference type="InterPro" id="IPR003187">
    <property type="entry name" value="PLipase_A1"/>
</dbReference>
<keyword evidence="11 15" id="KW-0442">Lipid degradation</keyword>
<evidence type="ECO:0000256" key="15">
    <source>
        <dbReference type="RuleBase" id="RU366027"/>
    </source>
</evidence>
<keyword evidence="12 15" id="KW-0443">Lipid metabolism</keyword>
<protein>
    <recommendedName>
        <fullName evidence="15">Phospholipase A1</fullName>
        <ecNumber evidence="15">3.1.1.32</ecNumber>
        <ecNumber evidence="15">3.1.1.4</ecNumber>
    </recommendedName>
    <alternativeName>
        <fullName evidence="15">Phosphatidylcholine 1-acylhydrolase</fullName>
    </alternativeName>
</protein>
<dbReference type="PANTHER" id="PTHR40457:SF1">
    <property type="entry name" value="PHOSPHOLIPASE A1"/>
    <property type="match status" value="1"/>
</dbReference>
<dbReference type="InterPro" id="IPR036541">
    <property type="entry name" value="PLipase_A1_sf"/>
</dbReference>
<dbReference type="PROSITE" id="PS51257">
    <property type="entry name" value="PROKAR_LIPOPROTEIN"/>
    <property type="match status" value="1"/>
</dbReference>
<evidence type="ECO:0000256" key="13">
    <source>
        <dbReference type="ARBA" id="ARBA00023136"/>
    </source>
</evidence>
<keyword evidence="9 15" id="KW-0378">Hydrolase</keyword>
<sequence>MNKLHLLSAGLAALAPLSAAAQSCTEIQLDTERLACYDRAAGRVNAAVPAAAPAAISAPAAAVPTAVATSAPTPAPSSPPTKWTGQTFSERFQLDPETKDGLFKVKPHMPVYVLPLSWRQHVNRNPSSANPRNNALGAGETNKNLEAKFQLSLKTKMMQNILGSEIDWWAAYTQQSFWQVYNAEESRPFRESNYQPETFVTMPLRLGSESFQLRMLNLGLVHQSNGQTDPLSRSWNRIYATLGATSGGLSLFVKPWWRVKEKAETDNNPDISDYAGRIEVQAIYNFGEHIVSATLQNNLKFNTSTPNRSNVQIEWAFPLFSELHGYVRGFGGYADSLQNYNFRNNGIGLGVSLVQWR</sequence>
<reference evidence="16 17" key="1">
    <citation type="submission" date="2022-10" db="EMBL/GenBank/DDBJ databases">
        <title>Paucibacter sp. hw1 Genome sequencing.</title>
        <authorList>
            <person name="Park S."/>
        </authorList>
    </citation>
    <scope>NUCLEOTIDE SEQUENCE [LARGE SCALE GENOMIC DNA]</scope>
    <source>
        <strain evidence="17">hw1</strain>
    </source>
</reference>
<dbReference type="Pfam" id="PF02253">
    <property type="entry name" value="PLA1"/>
    <property type="match status" value="1"/>
</dbReference>
<evidence type="ECO:0000256" key="12">
    <source>
        <dbReference type="ARBA" id="ARBA00023098"/>
    </source>
</evidence>
<evidence type="ECO:0000256" key="5">
    <source>
        <dbReference type="ARBA" id="ARBA00022452"/>
    </source>
</evidence>
<comment type="cofactor">
    <cofactor evidence="15">
        <name>Ca(2+)</name>
        <dbReference type="ChEBI" id="CHEBI:29108"/>
    </cofactor>
    <text evidence="15">Binds 1 Ca(2+) ion per monomer. In the dimeric form the Ca(2+) is bound by different amino acids with binding of each Ca(2+) shared with ligands coming from each monomer. The Ca(2+) ion may have a role in catalysis.</text>
</comment>
<comment type="similarity">
    <text evidence="3 15">Belongs to the phospholipase A1 family.</text>
</comment>
<keyword evidence="7 15" id="KW-0479">Metal-binding</keyword>
<dbReference type="EC" id="3.1.1.32" evidence="15"/>
<dbReference type="EC" id="3.1.1.4" evidence="15"/>
<comment type="catalytic activity">
    <reaction evidence="1 15">
        <text>a 1,2-diacyl-sn-glycero-3-phosphocholine + H2O = a 2-acyl-sn-glycero-3-phosphocholine + a fatty acid + H(+)</text>
        <dbReference type="Rhea" id="RHEA:18689"/>
        <dbReference type="ChEBI" id="CHEBI:15377"/>
        <dbReference type="ChEBI" id="CHEBI:15378"/>
        <dbReference type="ChEBI" id="CHEBI:28868"/>
        <dbReference type="ChEBI" id="CHEBI:57643"/>
        <dbReference type="ChEBI" id="CHEBI:57875"/>
        <dbReference type="EC" id="3.1.1.32"/>
    </reaction>
</comment>
<dbReference type="RefSeq" id="WP_273602302.1">
    <property type="nucleotide sequence ID" value="NZ_JAQQXT010000019.1"/>
</dbReference>
<keyword evidence="6" id="KW-0812">Transmembrane</keyword>
<keyword evidence="5" id="KW-1134">Transmembrane beta strand</keyword>
<evidence type="ECO:0000256" key="2">
    <source>
        <dbReference type="ARBA" id="ARBA00001604"/>
    </source>
</evidence>
<evidence type="ECO:0000256" key="10">
    <source>
        <dbReference type="ARBA" id="ARBA00022837"/>
    </source>
</evidence>
<dbReference type="Proteomes" id="UP001221189">
    <property type="component" value="Unassembled WGS sequence"/>
</dbReference>
<dbReference type="PRINTS" id="PR01486">
    <property type="entry name" value="PHPHLIPASEA1"/>
</dbReference>
<evidence type="ECO:0000256" key="8">
    <source>
        <dbReference type="ARBA" id="ARBA00022729"/>
    </source>
</evidence>
<gene>
    <name evidence="16" type="ORF">PRZ03_22160</name>
</gene>
<evidence type="ECO:0000313" key="16">
    <source>
        <dbReference type="EMBL" id="MDC8774277.1"/>
    </source>
</evidence>
<evidence type="ECO:0000313" key="17">
    <source>
        <dbReference type="Proteomes" id="UP001221189"/>
    </source>
</evidence>
<evidence type="ECO:0000256" key="4">
    <source>
        <dbReference type="ARBA" id="ARBA00011702"/>
    </source>
</evidence>
<name>A0ABT5KK17_9BURK</name>
<dbReference type="Gene3D" id="2.40.230.10">
    <property type="entry name" value="Phospholipase A1"/>
    <property type="match status" value="1"/>
</dbReference>
<comment type="catalytic activity">
    <reaction evidence="2 15">
        <text>a 1,2-diacyl-sn-glycero-3-phosphocholine + H2O = a 1-acyl-sn-glycero-3-phosphocholine + a fatty acid + H(+)</text>
        <dbReference type="Rhea" id="RHEA:15801"/>
        <dbReference type="ChEBI" id="CHEBI:15377"/>
        <dbReference type="ChEBI" id="CHEBI:15378"/>
        <dbReference type="ChEBI" id="CHEBI:28868"/>
        <dbReference type="ChEBI" id="CHEBI:57643"/>
        <dbReference type="ChEBI" id="CHEBI:58168"/>
        <dbReference type="EC" id="3.1.1.4"/>
    </reaction>
</comment>
<dbReference type="SUPFAM" id="SSF56931">
    <property type="entry name" value="Outer membrane phospholipase A (OMPLA)"/>
    <property type="match status" value="1"/>
</dbReference>
<proteinExistence type="inferred from homology"/>
<feature type="chain" id="PRO_5044993487" description="Phospholipase A1" evidence="15">
    <location>
        <begin position="22"/>
        <end position="357"/>
    </location>
</feature>